<reference evidence="5" key="1">
    <citation type="submission" date="2020-07" db="EMBL/GenBank/DDBJ databases">
        <title>Ethylene signaling mediates host invasion by parasitic plants.</title>
        <authorList>
            <person name="Yoshida S."/>
        </authorList>
    </citation>
    <scope>NUCLEOTIDE SEQUENCE</scope>
    <source>
        <strain evidence="5">Okayama</strain>
    </source>
</reference>
<accession>A0A830CTB8</accession>
<protein>
    <submittedName>
        <fullName evidence="5">Protein flug</fullName>
    </submittedName>
</protein>
<dbReference type="InterPro" id="IPR008146">
    <property type="entry name" value="Gln_synth_cat_dom"/>
</dbReference>
<proteinExistence type="inferred from homology"/>
<dbReference type="PROSITE" id="PS51987">
    <property type="entry name" value="GS_CATALYTIC"/>
    <property type="match status" value="1"/>
</dbReference>
<comment type="similarity">
    <text evidence="2 3">Belongs to the glutamine synthetase family.</text>
</comment>
<dbReference type="InterPro" id="IPR014746">
    <property type="entry name" value="Gln_synth/guanido_kin_cat_dom"/>
</dbReference>
<feature type="domain" description="GS catalytic" evidence="4">
    <location>
        <begin position="1"/>
        <end position="164"/>
    </location>
</feature>
<dbReference type="EMBL" id="BMAC01000646">
    <property type="protein sequence ID" value="GFQ00889.1"/>
    <property type="molecule type" value="Genomic_DNA"/>
</dbReference>
<evidence type="ECO:0000256" key="3">
    <source>
        <dbReference type="RuleBase" id="RU000384"/>
    </source>
</evidence>
<dbReference type="PANTHER" id="PTHR43785">
    <property type="entry name" value="GAMMA-GLUTAMYLPUTRESCINE SYNTHETASE"/>
    <property type="match status" value="1"/>
</dbReference>
<gene>
    <name evidence="5" type="ORF">PHJA_002232800</name>
</gene>
<name>A0A830CTB8_9LAMI</name>
<dbReference type="Proteomes" id="UP000653305">
    <property type="component" value="Unassembled WGS sequence"/>
</dbReference>
<keyword evidence="1" id="KW-0436">Ligase</keyword>
<sequence length="164" mass="17777">MTSSYDRIQPNTWSGAYLCWGTENREAPLRTACPPGTPDGHVSNFEIKAFDGCANPYLGLASIIAAGIDGLRGHPTLPEPIDDNPDNVKDKVQRLPQSLSESVEALDKDTVLRDLLGGKLLVAIKGVRKLSMSKVCGFSLAYDVFLPISPRLILSISPVTLSRR</sequence>
<evidence type="ECO:0000313" key="6">
    <source>
        <dbReference type="Proteomes" id="UP000653305"/>
    </source>
</evidence>
<dbReference type="SUPFAM" id="SSF55931">
    <property type="entry name" value="Glutamine synthetase/guanido kinase"/>
    <property type="match status" value="1"/>
</dbReference>
<dbReference type="PANTHER" id="PTHR43785:SF2">
    <property type="entry name" value="TYPE-1 GLUTAMINE SYNTHETASE 1"/>
    <property type="match status" value="1"/>
</dbReference>
<evidence type="ECO:0000256" key="2">
    <source>
        <dbReference type="PROSITE-ProRule" id="PRU01331"/>
    </source>
</evidence>
<keyword evidence="6" id="KW-1185">Reference proteome</keyword>
<evidence type="ECO:0000256" key="1">
    <source>
        <dbReference type="ARBA" id="ARBA00022598"/>
    </source>
</evidence>
<dbReference type="Pfam" id="PF00120">
    <property type="entry name" value="Gln-synt_C"/>
    <property type="match status" value="1"/>
</dbReference>
<evidence type="ECO:0000259" key="4">
    <source>
        <dbReference type="PROSITE" id="PS51987"/>
    </source>
</evidence>
<evidence type="ECO:0000313" key="5">
    <source>
        <dbReference type="EMBL" id="GFQ00889.1"/>
    </source>
</evidence>
<dbReference type="GO" id="GO:0004356">
    <property type="term" value="F:glutamine synthetase activity"/>
    <property type="evidence" value="ECO:0007669"/>
    <property type="project" value="InterPro"/>
</dbReference>
<dbReference type="Gene3D" id="3.30.590.10">
    <property type="entry name" value="Glutamine synthetase/guanido kinase, catalytic domain"/>
    <property type="match status" value="1"/>
</dbReference>
<dbReference type="AlphaFoldDB" id="A0A830CTB8"/>
<comment type="caution">
    <text evidence="5">The sequence shown here is derived from an EMBL/GenBank/DDBJ whole genome shotgun (WGS) entry which is preliminary data.</text>
</comment>
<dbReference type="OrthoDB" id="77835at2759"/>
<organism evidence="5 6">
    <name type="scientific">Phtheirospermum japonicum</name>
    <dbReference type="NCBI Taxonomy" id="374723"/>
    <lineage>
        <taxon>Eukaryota</taxon>
        <taxon>Viridiplantae</taxon>
        <taxon>Streptophyta</taxon>
        <taxon>Embryophyta</taxon>
        <taxon>Tracheophyta</taxon>
        <taxon>Spermatophyta</taxon>
        <taxon>Magnoliopsida</taxon>
        <taxon>eudicotyledons</taxon>
        <taxon>Gunneridae</taxon>
        <taxon>Pentapetalae</taxon>
        <taxon>asterids</taxon>
        <taxon>lamiids</taxon>
        <taxon>Lamiales</taxon>
        <taxon>Orobanchaceae</taxon>
        <taxon>Orobanchaceae incertae sedis</taxon>
        <taxon>Phtheirospermum</taxon>
    </lineage>
</organism>